<dbReference type="EMBL" id="GFPF01001718">
    <property type="protein sequence ID" value="MAA12864.1"/>
    <property type="molecule type" value="Transcribed_RNA"/>
</dbReference>
<reference evidence="2" key="1">
    <citation type="journal article" date="2017" name="Parasit. Vectors">
        <title>Sialotranscriptomics of Rhipicephalus zambeziensis reveals intricate expression profiles of secretory proteins and suggests tight temporal transcriptional regulation during blood-feeding.</title>
        <authorList>
            <person name="de Castro M.H."/>
            <person name="de Klerk D."/>
            <person name="Pienaar R."/>
            <person name="Rees D.J.G."/>
            <person name="Mans B.J."/>
        </authorList>
    </citation>
    <scope>NUCLEOTIDE SEQUENCE</scope>
    <source>
        <tissue evidence="2">Salivary glands</tissue>
    </source>
</reference>
<accession>A0A224YFW8</accession>
<evidence type="ECO:0000256" key="1">
    <source>
        <dbReference type="SAM" id="SignalP"/>
    </source>
</evidence>
<evidence type="ECO:0008006" key="3">
    <source>
        <dbReference type="Google" id="ProtNLM"/>
    </source>
</evidence>
<protein>
    <recommendedName>
        <fullName evidence="3">Secreted protein</fullName>
    </recommendedName>
</protein>
<feature type="chain" id="PRO_5013166541" description="Secreted protein" evidence="1">
    <location>
        <begin position="23"/>
        <end position="140"/>
    </location>
</feature>
<organism evidence="2">
    <name type="scientific">Rhipicephalus zambeziensis</name>
    <dbReference type="NCBI Taxonomy" id="60191"/>
    <lineage>
        <taxon>Eukaryota</taxon>
        <taxon>Metazoa</taxon>
        <taxon>Ecdysozoa</taxon>
        <taxon>Arthropoda</taxon>
        <taxon>Chelicerata</taxon>
        <taxon>Arachnida</taxon>
        <taxon>Acari</taxon>
        <taxon>Parasitiformes</taxon>
        <taxon>Ixodida</taxon>
        <taxon>Ixodoidea</taxon>
        <taxon>Ixodidae</taxon>
        <taxon>Rhipicephalinae</taxon>
        <taxon>Rhipicephalus</taxon>
        <taxon>Rhipicephalus</taxon>
    </lineage>
</organism>
<keyword evidence="1" id="KW-0732">Signal</keyword>
<dbReference type="AlphaFoldDB" id="A0A224YFW8"/>
<feature type="signal peptide" evidence="1">
    <location>
        <begin position="1"/>
        <end position="22"/>
    </location>
</feature>
<proteinExistence type="predicted"/>
<sequence length="140" mass="15531">MAFMSNGLGCSLSLSLAFIVSANSLRNTTVKSTDISDEPCFQSERTRVNKEKRKKRRQRECFSILHKGASLRRRICLAAISASAQGGLTASMLAETGALCVRVSTTNHRQKLNSLANGILILQYTHRMGTKKKSLERTWL</sequence>
<name>A0A224YFW8_9ACAR</name>
<evidence type="ECO:0000313" key="2">
    <source>
        <dbReference type="EMBL" id="MAA12864.1"/>
    </source>
</evidence>